<dbReference type="NCBIfam" id="NF004128">
    <property type="entry name" value="PRK05618.1-2"/>
    <property type="match status" value="1"/>
</dbReference>
<dbReference type="PANTHER" id="PTHR33284:SF1">
    <property type="entry name" value="RIBOSOMAL PROTEIN L25_GLN-TRNA SYNTHETASE, ANTI-CODON-BINDING DOMAIN-CONTAINING PROTEIN"/>
    <property type="match status" value="1"/>
</dbReference>
<evidence type="ECO:0000256" key="4">
    <source>
        <dbReference type="ARBA" id="ARBA00023274"/>
    </source>
</evidence>
<feature type="domain" description="Large ribosomal subunit protein bL25 beta" evidence="8">
    <location>
        <begin position="101"/>
        <end position="187"/>
    </location>
</feature>
<keyword evidence="2 5" id="KW-0694">RNA-binding</keyword>
<comment type="subunit">
    <text evidence="5">Part of the 50S ribosomal subunit; part of the 5S rRNA/L5/L18/L25 subcomplex. Contacts the 5S rRNA. Binds to the 5S rRNA independently of L5 and L18.</text>
</comment>
<comment type="function">
    <text evidence="5">This is one of the proteins that binds to the 5S RNA in the ribosome where it forms part of the central protuberance.</text>
</comment>
<evidence type="ECO:0000256" key="6">
    <source>
        <dbReference type="SAM" id="MobiDB-lite"/>
    </source>
</evidence>
<feature type="region of interest" description="Disordered" evidence="6">
    <location>
        <begin position="192"/>
        <end position="215"/>
    </location>
</feature>
<name>A0A011RH85_ACCRE</name>
<dbReference type="GO" id="GO:0022625">
    <property type="term" value="C:cytosolic large ribosomal subunit"/>
    <property type="evidence" value="ECO:0007669"/>
    <property type="project" value="TreeGrafter"/>
</dbReference>
<evidence type="ECO:0000256" key="2">
    <source>
        <dbReference type="ARBA" id="ARBA00022884"/>
    </source>
</evidence>
<dbReference type="NCBIfam" id="NF004612">
    <property type="entry name" value="PRK05943.1"/>
    <property type="match status" value="1"/>
</dbReference>
<dbReference type="Proteomes" id="UP000022141">
    <property type="component" value="Unassembled WGS sequence"/>
</dbReference>
<keyword evidence="10" id="KW-1185">Reference proteome</keyword>
<keyword evidence="1 5" id="KW-0699">rRNA-binding</keyword>
<dbReference type="InterPro" id="IPR011035">
    <property type="entry name" value="Ribosomal_bL25/Gln-tRNA_synth"/>
</dbReference>
<dbReference type="GO" id="GO:0006412">
    <property type="term" value="P:translation"/>
    <property type="evidence" value="ECO:0007669"/>
    <property type="project" value="UniProtKB-UniRule"/>
</dbReference>
<comment type="similarity">
    <text evidence="5">Belongs to the bacterial ribosomal protein bL25 family. CTC subfamily.</text>
</comment>
<keyword evidence="4 5" id="KW-0687">Ribonucleoprotein</keyword>
<proteinExistence type="inferred from homology"/>
<evidence type="ECO:0000256" key="1">
    <source>
        <dbReference type="ARBA" id="ARBA00022730"/>
    </source>
</evidence>
<dbReference type="Pfam" id="PF01386">
    <property type="entry name" value="Ribosomal_L25p"/>
    <property type="match status" value="1"/>
</dbReference>
<dbReference type="InterPro" id="IPR020056">
    <property type="entry name" value="Rbsml_bL25/Gln-tRNA_synth_N"/>
</dbReference>
<organism evidence="9 10">
    <name type="scientific">Accumulibacter regalis</name>
    <dbReference type="NCBI Taxonomy" id="522306"/>
    <lineage>
        <taxon>Bacteria</taxon>
        <taxon>Pseudomonadati</taxon>
        <taxon>Pseudomonadota</taxon>
        <taxon>Betaproteobacteria</taxon>
        <taxon>Candidatus Accumulibacter</taxon>
    </lineage>
</organism>
<evidence type="ECO:0000313" key="9">
    <source>
        <dbReference type="EMBL" id="EXI90594.1"/>
    </source>
</evidence>
<comment type="caution">
    <text evidence="9">The sequence shown here is derived from an EMBL/GenBank/DDBJ whole genome shotgun (WGS) entry which is preliminary data.</text>
</comment>
<dbReference type="SUPFAM" id="SSF50715">
    <property type="entry name" value="Ribosomal protein L25-like"/>
    <property type="match status" value="1"/>
</dbReference>
<dbReference type="NCBIfam" id="NF004130">
    <property type="entry name" value="PRK05618.1-5"/>
    <property type="match status" value="1"/>
</dbReference>
<evidence type="ECO:0000256" key="3">
    <source>
        <dbReference type="ARBA" id="ARBA00022980"/>
    </source>
</evidence>
<dbReference type="EMBL" id="JEMY01000004">
    <property type="protein sequence ID" value="EXI90594.1"/>
    <property type="molecule type" value="Genomic_DNA"/>
</dbReference>
<dbReference type="InterPro" id="IPR001021">
    <property type="entry name" value="Ribosomal_bL25_long"/>
</dbReference>
<dbReference type="Gene3D" id="2.170.120.20">
    <property type="entry name" value="Ribosomal protein L25, beta domain"/>
    <property type="match status" value="1"/>
</dbReference>
<dbReference type="CDD" id="cd00495">
    <property type="entry name" value="Ribosomal_L25_TL5_CTC"/>
    <property type="match status" value="1"/>
</dbReference>
<dbReference type="Gene3D" id="2.40.240.10">
    <property type="entry name" value="Ribosomal Protein L25, Chain P"/>
    <property type="match status" value="1"/>
</dbReference>
<feature type="compositionally biased region" description="Acidic residues" evidence="6">
    <location>
        <begin position="192"/>
        <end position="201"/>
    </location>
</feature>
<dbReference type="InterPro" id="IPR020055">
    <property type="entry name" value="Ribosomal_bL25_short"/>
</dbReference>
<accession>A0A011RH85</accession>
<evidence type="ECO:0000259" key="7">
    <source>
        <dbReference type="Pfam" id="PF01386"/>
    </source>
</evidence>
<keyword evidence="3 5" id="KW-0689">Ribosomal protein</keyword>
<dbReference type="PATRIC" id="fig|1454004.3.peg.465"/>
<dbReference type="InterPro" id="IPR029751">
    <property type="entry name" value="Ribosomal_L25_dom"/>
</dbReference>
<dbReference type="HAMAP" id="MF_01334">
    <property type="entry name" value="Ribosomal_bL25_CTC"/>
    <property type="match status" value="1"/>
</dbReference>
<feature type="domain" description="Large ribosomal subunit protein bL25 L25" evidence="7">
    <location>
        <begin position="5"/>
        <end position="92"/>
    </location>
</feature>
<reference evidence="9" key="1">
    <citation type="submission" date="2014-02" db="EMBL/GenBank/DDBJ databases">
        <title>Expanding our view of genomic diversity in Candidatus Accumulibacter clades.</title>
        <authorList>
            <person name="Skennerton C.T."/>
            <person name="Barr J.J."/>
            <person name="Slater F.R."/>
            <person name="Bond P.L."/>
            <person name="Tyson G.W."/>
        </authorList>
    </citation>
    <scope>NUCLEOTIDE SEQUENCE [LARGE SCALE GENOMIC DNA]</scope>
</reference>
<evidence type="ECO:0000313" key="10">
    <source>
        <dbReference type="Proteomes" id="UP000022141"/>
    </source>
</evidence>
<evidence type="ECO:0000259" key="8">
    <source>
        <dbReference type="Pfam" id="PF14693"/>
    </source>
</evidence>
<dbReference type="AlphaFoldDB" id="A0A011RH85"/>
<gene>
    <name evidence="5 9" type="primary">rplY</name>
    <name evidence="5" type="synonym">ctc</name>
    <name evidence="9" type="ORF">AW11_00451</name>
</gene>
<dbReference type="NCBIfam" id="TIGR00731">
    <property type="entry name" value="bL25_bact_ctc"/>
    <property type="match status" value="1"/>
</dbReference>
<sequence>MKFEIEARKRTLQGSGASRRLRRENRVPAIVYGGTAGPQMIDIDHNEILLNLRKEGFRSSVLTLKLDGQRQQALLRDAQVHPWKPLVLHCDFLRVDATHAIHQRIPLHFLNGEIAPGVKLEGGAVAAALNDIEVSCLPQHLPAFIEVDLKELALGDMIHVSELVFPDKVTPVVSGDDQVVVSIIAPKVVEEEEVEGEEVEGAEAAATDEKDEKDD</sequence>
<dbReference type="InterPro" id="IPR037121">
    <property type="entry name" value="Ribosomal_bL25_C"/>
</dbReference>
<dbReference type="HAMAP" id="MF_01336">
    <property type="entry name" value="Ribosomal_bL25"/>
    <property type="match status" value="1"/>
</dbReference>
<evidence type="ECO:0000256" key="5">
    <source>
        <dbReference type="HAMAP-Rule" id="MF_01334"/>
    </source>
</evidence>
<dbReference type="InterPro" id="IPR020930">
    <property type="entry name" value="Ribosomal_uL5_bac-type"/>
</dbReference>
<dbReference type="STRING" id="1454004.AW11_00451"/>
<dbReference type="GO" id="GO:0008097">
    <property type="term" value="F:5S rRNA binding"/>
    <property type="evidence" value="ECO:0007669"/>
    <property type="project" value="InterPro"/>
</dbReference>
<dbReference type="eggNOG" id="COG1825">
    <property type="taxonomic scope" value="Bacteria"/>
</dbReference>
<dbReference type="PANTHER" id="PTHR33284">
    <property type="entry name" value="RIBOSOMAL PROTEIN L25/GLN-TRNA SYNTHETASE, ANTI-CODON-BINDING DOMAIN-CONTAINING PROTEIN"/>
    <property type="match status" value="1"/>
</dbReference>
<dbReference type="GO" id="GO:0003735">
    <property type="term" value="F:structural constituent of ribosome"/>
    <property type="evidence" value="ECO:0007669"/>
    <property type="project" value="InterPro"/>
</dbReference>
<dbReference type="Pfam" id="PF14693">
    <property type="entry name" value="Ribosomal_TL5_C"/>
    <property type="match status" value="1"/>
</dbReference>
<dbReference type="InterPro" id="IPR020057">
    <property type="entry name" value="Ribosomal_bL25_b-dom"/>
</dbReference>
<protein>
    <recommendedName>
        <fullName evidence="5">Large ribosomal subunit protein bL25</fullName>
    </recommendedName>
    <alternativeName>
        <fullName evidence="5">General stress protein CTC</fullName>
    </alternativeName>
</protein>